<evidence type="ECO:0000313" key="2">
    <source>
        <dbReference type="EMBL" id="MCT8987622.1"/>
    </source>
</evidence>
<dbReference type="PANTHER" id="PTHR39456">
    <property type="entry name" value="METAL-DEPENDENT HYDROLASE"/>
    <property type="match status" value="1"/>
</dbReference>
<reference evidence="2" key="1">
    <citation type="submission" date="2022-09" db="EMBL/GenBank/DDBJ databases">
        <title>Shewanella sp. KJ10-1 sp.nov, isolated from marine algae.</title>
        <authorList>
            <person name="Butt M."/>
            <person name="Lee J.K."/>
            <person name="Kim J.M."/>
            <person name="Choi D.G."/>
        </authorList>
    </citation>
    <scope>NUCLEOTIDE SEQUENCE</scope>
    <source>
        <strain evidence="2">KJ10-1</strain>
    </source>
</reference>
<feature type="transmembrane region" description="Helical" evidence="1">
    <location>
        <begin position="130"/>
        <end position="148"/>
    </location>
</feature>
<dbReference type="RefSeq" id="WP_261733872.1">
    <property type="nucleotide sequence ID" value="NZ_JAODOQ010000001.1"/>
</dbReference>
<gene>
    <name evidence="2" type="ORF">N4T56_15550</name>
</gene>
<keyword evidence="1" id="KW-0472">Membrane</keyword>
<protein>
    <submittedName>
        <fullName evidence="2">Metal-dependent hydrolase</fullName>
    </submittedName>
</protein>
<comment type="caution">
    <text evidence="2">The sequence shown here is derived from an EMBL/GenBank/DDBJ whole genome shotgun (WGS) entry which is preliminary data.</text>
</comment>
<organism evidence="2 3">
    <name type="scientific">Shewanella phaeophyticola</name>
    <dbReference type="NCBI Taxonomy" id="2978345"/>
    <lineage>
        <taxon>Bacteria</taxon>
        <taxon>Pseudomonadati</taxon>
        <taxon>Pseudomonadota</taxon>
        <taxon>Gammaproteobacteria</taxon>
        <taxon>Alteromonadales</taxon>
        <taxon>Shewanellaceae</taxon>
        <taxon>Shewanella</taxon>
    </lineage>
</organism>
<name>A0ABT2P586_9GAMM</name>
<evidence type="ECO:0000256" key="1">
    <source>
        <dbReference type="SAM" id="Phobius"/>
    </source>
</evidence>
<keyword evidence="1" id="KW-1133">Transmembrane helix</keyword>
<evidence type="ECO:0000313" key="3">
    <source>
        <dbReference type="Proteomes" id="UP001431192"/>
    </source>
</evidence>
<feature type="transmembrane region" description="Helical" evidence="1">
    <location>
        <begin position="191"/>
        <end position="209"/>
    </location>
</feature>
<dbReference type="InterPro" id="IPR016516">
    <property type="entry name" value="UCP07580"/>
</dbReference>
<sequence>MKQVKKQTTNTNNYMEIRRLPFEFSSNIDPHWHKQRPEWSHMVNGASLSMPFLEPYLIKTMRKANQLIDSKKLNQEVSLYIGQEGQHFQQHRKFNDRLIEYGYSELVDIENEMKQTFGHFETNRSLKFNLAYAAGFETMALGIGHWLIKDKDYLFGGSDTKVASLILWHFVEEIEHKCVAIDAYNHLYGNYFYRVFGMIYATAHVIKLSQKSYKVMLKKDGLWRNMESRWRLMKMIIRFYKNMIPSFLEACLPNHHPSKISDPEWSLQWINQYNLDGKKLTLLNTENLNEF</sequence>
<proteinExistence type="predicted"/>
<dbReference type="Proteomes" id="UP001431192">
    <property type="component" value="Unassembled WGS sequence"/>
</dbReference>
<dbReference type="Pfam" id="PF10118">
    <property type="entry name" value="Metal_hydrol"/>
    <property type="match status" value="1"/>
</dbReference>
<keyword evidence="2" id="KW-0378">Hydrolase</keyword>
<dbReference type="PANTHER" id="PTHR39456:SF1">
    <property type="entry name" value="METAL-DEPENDENT HYDROLASE"/>
    <property type="match status" value="1"/>
</dbReference>
<keyword evidence="3" id="KW-1185">Reference proteome</keyword>
<dbReference type="EMBL" id="JAODOQ010000001">
    <property type="protein sequence ID" value="MCT8987622.1"/>
    <property type="molecule type" value="Genomic_DNA"/>
</dbReference>
<keyword evidence="1" id="KW-0812">Transmembrane</keyword>
<accession>A0ABT2P586</accession>
<dbReference type="GO" id="GO:0016787">
    <property type="term" value="F:hydrolase activity"/>
    <property type="evidence" value="ECO:0007669"/>
    <property type="project" value="UniProtKB-KW"/>
</dbReference>